<sequence length="115" mass="13425">MNKKKFKVVKSGDHGISPQYLSALFNTSNYRITDELTGTAQEAKRDWDSSHITWKSDLDIMSLKGKIPQRFDLVIGSTPRYFRQVLPLRIHTSQRRCAPYLVWEKQAHYLRCLPT</sequence>
<reference evidence="1 2" key="1">
    <citation type="submission" date="2021-06" db="EMBL/GenBank/DDBJ databases">
        <title>Caerostris darwini draft genome.</title>
        <authorList>
            <person name="Kono N."/>
            <person name="Arakawa K."/>
        </authorList>
    </citation>
    <scope>NUCLEOTIDE SEQUENCE [LARGE SCALE GENOMIC DNA]</scope>
</reference>
<dbReference type="AlphaFoldDB" id="A0AAV4WIA6"/>
<protein>
    <submittedName>
        <fullName evidence="1">Uncharacterized protein</fullName>
    </submittedName>
</protein>
<dbReference type="EMBL" id="BPLQ01014573">
    <property type="protein sequence ID" value="GIY81075.1"/>
    <property type="molecule type" value="Genomic_DNA"/>
</dbReference>
<evidence type="ECO:0000313" key="1">
    <source>
        <dbReference type="EMBL" id="GIY81075.1"/>
    </source>
</evidence>
<organism evidence="1 2">
    <name type="scientific">Caerostris darwini</name>
    <dbReference type="NCBI Taxonomy" id="1538125"/>
    <lineage>
        <taxon>Eukaryota</taxon>
        <taxon>Metazoa</taxon>
        <taxon>Ecdysozoa</taxon>
        <taxon>Arthropoda</taxon>
        <taxon>Chelicerata</taxon>
        <taxon>Arachnida</taxon>
        <taxon>Araneae</taxon>
        <taxon>Araneomorphae</taxon>
        <taxon>Entelegynae</taxon>
        <taxon>Araneoidea</taxon>
        <taxon>Araneidae</taxon>
        <taxon>Caerostris</taxon>
    </lineage>
</organism>
<keyword evidence="2" id="KW-1185">Reference proteome</keyword>
<evidence type="ECO:0000313" key="2">
    <source>
        <dbReference type="Proteomes" id="UP001054837"/>
    </source>
</evidence>
<accession>A0AAV4WIA6</accession>
<comment type="caution">
    <text evidence="1">The sequence shown here is derived from an EMBL/GenBank/DDBJ whole genome shotgun (WGS) entry which is preliminary data.</text>
</comment>
<name>A0AAV4WIA6_9ARAC</name>
<gene>
    <name evidence="1" type="ORF">CDAR_417541</name>
</gene>
<dbReference type="Proteomes" id="UP001054837">
    <property type="component" value="Unassembled WGS sequence"/>
</dbReference>
<proteinExistence type="predicted"/>